<dbReference type="Proteomes" id="UP000054549">
    <property type="component" value="Unassembled WGS sequence"/>
</dbReference>
<keyword evidence="2" id="KW-1185">Reference proteome</keyword>
<accession>A0A0C2W271</accession>
<reference evidence="1 2" key="1">
    <citation type="submission" date="2014-04" db="EMBL/GenBank/DDBJ databases">
        <title>Evolutionary Origins and Diversification of the Mycorrhizal Mutualists.</title>
        <authorList>
            <consortium name="DOE Joint Genome Institute"/>
            <consortium name="Mycorrhizal Genomics Consortium"/>
            <person name="Kohler A."/>
            <person name="Kuo A."/>
            <person name="Nagy L.G."/>
            <person name="Floudas D."/>
            <person name="Copeland A."/>
            <person name="Barry K.W."/>
            <person name="Cichocki N."/>
            <person name="Veneault-Fourrey C."/>
            <person name="LaButti K."/>
            <person name="Lindquist E.A."/>
            <person name="Lipzen A."/>
            <person name="Lundell T."/>
            <person name="Morin E."/>
            <person name="Murat C."/>
            <person name="Riley R."/>
            <person name="Ohm R."/>
            <person name="Sun H."/>
            <person name="Tunlid A."/>
            <person name="Henrissat B."/>
            <person name="Grigoriev I.V."/>
            <person name="Hibbett D.S."/>
            <person name="Martin F."/>
        </authorList>
    </citation>
    <scope>NUCLEOTIDE SEQUENCE [LARGE SCALE GENOMIC DNA]</scope>
    <source>
        <strain evidence="1 2">Koide BX008</strain>
    </source>
</reference>
<proteinExistence type="predicted"/>
<dbReference type="AlphaFoldDB" id="A0A0C2W271"/>
<name>A0A0C2W271_AMAMK</name>
<protein>
    <submittedName>
        <fullName evidence="1">Uncharacterized protein</fullName>
    </submittedName>
</protein>
<dbReference type="STRING" id="946122.A0A0C2W271"/>
<dbReference type="InParanoid" id="A0A0C2W271"/>
<sequence length="854" mass="96944">MGLPQSRLPNLSLSQDMIKAIREARIEDDIKDDDVLSNLHNPACSPPQLDPITRLSIDIFLALANGSQQMYSGVRLALARHDHNLLLLSYHVVKKMIQKLTSVAKVETEMCKNSCVAFTGPFSSVEECPNCQESRYHPTPPGSNKRVPVQRFYTFPLGPQLQALWRSPESAMRMRYRARKTRDIIGELERNDGQVTAYDDVFHGHDYLEAVIQGDITENDVACMFSLDGVQLYRDKESDCWFFIWVILNFSPDFRYKKFSILPAGFVPGPNKPANTESFLLPSLRHFSVLQKEGLKIWDGGSQTELISRPFFMFGTADTLGLPIISGLVGHSGSHGCRLYCGFRGRRKENASMYYAAALLPTDYTVENSSHPDFDVARISGPNSSKYARNLSSLMGARTKKDYQVLRLQTGIVKPSICLGLQPTSTLTIPNCFPLDLMHLASLNLPQHLLGIWHNTIKPCLPQELAHLGILSNDETWKSHGALVASMKPFLPSTFEHAPRNPAEKVNSGYKAWEFLVYFWVIGPAIFRIVMPHDLWTHFCKLVISICIIHQRNIVPEQLKHAHTMIIEWEKEFELVYYQRRADLLHLMRPCVHAILHMPMETVRCGPLNLVAQWALENTVGNLGREVHQPSNPFSNLSQRGLLRAQTIALKALVPEFNIALTLPNKSVQLGDNYVLLCARDRHPYNIPNTEAAADAVQRFLTSNAHPVSDAHSFQIRRWARLLLPNRQRARCLWKEEPKEKYKNFRNSRNVKVSPCYTLAMVLPYSEPHTAMLRESHGSLYVCERLNEHQMTVIDVKSIQSVVAMIPFPLRPEEANQGLENHFFMVEKPFHDLTADGIESIEEHLDESDGEDNS</sequence>
<organism evidence="1 2">
    <name type="scientific">Amanita muscaria (strain Koide BX008)</name>
    <dbReference type="NCBI Taxonomy" id="946122"/>
    <lineage>
        <taxon>Eukaryota</taxon>
        <taxon>Fungi</taxon>
        <taxon>Dikarya</taxon>
        <taxon>Basidiomycota</taxon>
        <taxon>Agaricomycotina</taxon>
        <taxon>Agaricomycetes</taxon>
        <taxon>Agaricomycetidae</taxon>
        <taxon>Agaricales</taxon>
        <taxon>Pluteineae</taxon>
        <taxon>Amanitaceae</taxon>
        <taxon>Amanita</taxon>
    </lineage>
</organism>
<dbReference type="OrthoDB" id="2669721at2759"/>
<evidence type="ECO:0000313" key="1">
    <source>
        <dbReference type="EMBL" id="KIL55197.1"/>
    </source>
</evidence>
<dbReference type="EMBL" id="KN818552">
    <property type="protein sequence ID" value="KIL55197.1"/>
    <property type="molecule type" value="Genomic_DNA"/>
</dbReference>
<gene>
    <name evidence="1" type="ORF">M378DRAFT_91264</name>
</gene>
<evidence type="ECO:0000313" key="2">
    <source>
        <dbReference type="Proteomes" id="UP000054549"/>
    </source>
</evidence>
<dbReference type="HOGENOM" id="CLU_007337_0_2_1"/>